<keyword evidence="1" id="KW-0812">Transmembrane</keyword>
<feature type="transmembrane region" description="Helical" evidence="1">
    <location>
        <begin position="20"/>
        <end position="41"/>
    </location>
</feature>
<dbReference type="InterPro" id="IPR021414">
    <property type="entry name" value="DUF3054"/>
</dbReference>
<keyword evidence="1" id="KW-1133">Transmembrane helix</keyword>
<dbReference type="AlphaFoldDB" id="S4XB93"/>
<reference evidence="2 3" key="1">
    <citation type="submission" date="2012-06" db="EMBL/GenBank/DDBJ databases">
        <title>Complete genome sequence of Corynebacterium terpenotabidum Y-11 (=DSM 44721).</title>
        <authorList>
            <person name="Ruckert C."/>
            <person name="Albersmeier A."/>
            <person name="Al-Dilaimi A."/>
            <person name="Szczepanowski R."/>
            <person name="Kalinowski J."/>
        </authorList>
    </citation>
    <scope>NUCLEOTIDE SEQUENCE [LARGE SCALE GENOMIC DNA]</scope>
    <source>
        <strain evidence="2 3">Y-11</strain>
    </source>
</reference>
<feature type="transmembrane region" description="Helical" evidence="1">
    <location>
        <begin position="88"/>
        <end position="105"/>
    </location>
</feature>
<evidence type="ECO:0000313" key="3">
    <source>
        <dbReference type="Proteomes" id="UP000014809"/>
    </source>
</evidence>
<accession>S4XB93</accession>
<dbReference type="Proteomes" id="UP000014809">
    <property type="component" value="Chromosome"/>
</dbReference>
<dbReference type="EMBL" id="CP003696">
    <property type="protein sequence ID" value="AGP29871.1"/>
    <property type="molecule type" value="Genomic_DNA"/>
</dbReference>
<dbReference type="PATRIC" id="fig|1200352.3.peg.215"/>
<dbReference type="eggNOG" id="ENOG5031JFQ">
    <property type="taxonomic scope" value="Bacteria"/>
</dbReference>
<dbReference type="Pfam" id="PF11255">
    <property type="entry name" value="DUF3054"/>
    <property type="match status" value="1"/>
</dbReference>
<proteinExistence type="predicted"/>
<evidence type="ECO:0000256" key="1">
    <source>
        <dbReference type="SAM" id="Phobius"/>
    </source>
</evidence>
<protein>
    <recommendedName>
        <fullName evidence="4">DUF3054 domain-containing protein</fullName>
    </recommendedName>
</protein>
<evidence type="ECO:0008006" key="4">
    <source>
        <dbReference type="Google" id="ProtNLM"/>
    </source>
</evidence>
<name>S4XB93_9CORY</name>
<dbReference type="HOGENOM" id="CLU_089113_2_0_11"/>
<keyword evidence="3" id="KW-1185">Reference proteome</keyword>
<gene>
    <name evidence="2" type="ORF">A606_01080</name>
</gene>
<feature type="transmembrane region" description="Helical" evidence="1">
    <location>
        <begin position="53"/>
        <end position="76"/>
    </location>
</feature>
<organism evidence="2 3">
    <name type="scientific">Corynebacterium terpenotabidum Y-11</name>
    <dbReference type="NCBI Taxonomy" id="1200352"/>
    <lineage>
        <taxon>Bacteria</taxon>
        <taxon>Bacillati</taxon>
        <taxon>Actinomycetota</taxon>
        <taxon>Actinomycetes</taxon>
        <taxon>Mycobacteriales</taxon>
        <taxon>Corynebacteriaceae</taxon>
        <taxon>Corynebacterium</taxon>
    </lineage>
</organism>
<dbReference type="STRING" id="1200352.A606_01080"/>
<evidence type="ECO:0000313" key="2">
    <source>
        <dbReference type="EMBL" id="AGP29871.1"/>
    </source>
</evidence>
<dbReference type="RefSeq" id="WP_020440236.1">
    <property type="nucleotide sequence ID" value="NC_021663.1"/>
</dbReference>
<dbReference type="KEGG" id="cter:A606_01080"/>
<keyword evidence="1" id="KW-0472">Membrane</keyword>
<feature type="transmembrane region" description="Helical" evidence="1">
    <location>
        <begin position="112"/>
        <end position="133"/>
    </location>
</feature>
<dbReference type="OrthoDB" id="3698172at2"/>
<sequence>MPNRDAGNTTEPVGPTSATAGLSTGGAAAADVIAVLVFALLARIAHNSEELPLTFFGWLDTTWPFLVGTALVWGLIVSDRLHRAPGSGWVICAVTWVTGMIFWGIRHSEIPHWSFMIVAAVMLVVLLIGWRAVASRVTARRR</sequence>